<feature type="transmembrane region" description="Helical" evidence="15">
    <location>
        <begin position="132"/>
        <end position="151"/>
    </location>
</feature>
<dbReference type="EMBL" id="DF820458">
    <property type="protein sequence ID" value="GAK52466.1"/>
    <property type="molecule type" value="Genomic_DNA"/>
</dbReference>
<evidence type="ECO:0000256" key="2">
    <source>
        <dbReference type="ARBA" id="ARBA00004651"/>
    </source>
</evidence>
<dbReference type="InterPro" id="IPR003661">
    <property type="entry name" value="HisK_dim/P_dom"/>
</dbReference>
<evidence type="ECO:0000256" key="6">
    <source>
        <dbReference type="ARBA" id="ARBA00022679"/>
    </source>
</evidence>
<dbReference type="CDD" id="cd00130">
    <property type="entry name" value="PAS"/>
    <property type="match status" value="1"/>
</dbReference>
<dbReference type="FunFam" id="3.30.565.10:FF:000023">
    <property type="entry name" value="PAS domain-containing sensor histidine kinase"/>
    <property type="match status" value="1"/>
</dbReference>
<evidence type="ECO:0000256" key="12">
    <source>
        <dbReference type="ARBA" id="ARBA00023012"/>
    </source>
</evidence>
<evidence type="ECO:0000256" key="14">
    <source>
        <dbReference type="SAM" id="Coils"/>
    </source>
</evidence>
<dbReference type="PANTHER" id="PTHR42878">
    <property type="entry name" value="TWO-COMPONENT HISTIDINE KINASE"/>
    <property type="match status" value="1"/>
</dbReference>
<dbReference type="Proteomes" id="UP000030700">
    <property type="component" value="Unassembled WGS sequence"/>
</dbReference>
<feature type="domain" description="Histidine kinase" evidence="16">
    <location>
        <begin position="366"/>
        <end position="580"/>
    </location>
</feature>
<evidence type="ECO:0000256" key="1">
    <source>
        <dbReference type="ARBA" id="ARBA00000085"/>
    </source>
</evidence>
<dbReference type="EC" id="2.7.13.3" evidence="3"/>
<dbReference type="CDD" id="cd00082">
    <property type="entry name" value="HisKA"/>
    <property type="match status" value="1"/>
</dbReference>
<keyword evidence="11 15" id="KW-1133">Transmembrane helix</keyword>
<feature type="coiled-coil region" evidence="14">
    <location>
        <begin position="328"/>
        <end position="359"/>
    </location>
</feature>
<feature type="transmembrane region" description="Helical" evidence="15">
    <location>
        <begin position="98"/>
        <end position="120"/>
    </location>
</feature>
<dbReference type="GO" id="GO:0006355">
    <property type="term" value="P:regulation of DNA-templated transcription"/>
    <property type="evidence" value="ECO:0007669"/>
    <property type="project" value="InterPro"/>
</dbReference>
<evidence type="ECO:0000256" key="10">
    <source>
        <dbReference type="ARBA" id="ARBA00022840"/>
    </source>
</evidence>
<dbReference type="Gene3D" id="3.30.565.10">
    <property type="entry name" value="Histidine kinase-like ATPase, C-terminal domain"/>
    <property type="match status" value="1"/>
</dbReference>
<dbReference type="GO" id="GO:0005886">
    <property type="term" value="C:plasma membrane"/>
    <property type="evidence" value="ECO:0007669"/>
    <property type="project" value="UniProtKB-SubCell"/>
</dbReference>
<evidence type="ECO:0000256" key="13">
    <source>
        <dbReference type="ARBA" id="ARBA00023136"/>
    </source>
</evidence>
<dbReference type="PROSITE" id="PS50109">
    <property type="entry name" value="HIS_KIN"/>
    <property type="match status" value="1"/>
</dbReference>
<dbReference type="GO" id="GO:0030295">
    <property type="term" value="F:protein kinase activator activity"/>
    <property type="evidence" value="ECO:0007669"/>
    <property type="project" value="TreeGrafter"/>
</dbReference>
<keyword evidence="12" id="KW-0902">Two-component regulatory system</keyword>
<feature type="transmembrane region" description="Helical" evidence="15">
    <location>
        <begin position="6"/>
        <end position="24"/>
    </location>
</feature>
<protein>
    <recommendedName>
        <fullName evidence="3">histidine kinase</fullName>
        <ecNumber evidence="3">2.7.13.3</ecNumber>
    </recommendedName>
</protein>
<dbReference type="HOGENOM" id="CLU_000445_114_71_0"/>
<keyword evidence="8" id="KW-0547">Nucleotide-binding</keyword>
<dbReference type="Pfam" id="PF02518">
    <property type="entry name" value="HATPase_c"/>
    <property type="match status" value="1"/>
</dbReference>
<dbReference type="Pfam" id="PF00989">
    <property type="entry name" value="PAS"/>
    <property type="match status" value="1"/>
</dbReference>
<dbReference type="SUPFAM" id="SSF47384">
    <property type="entry name" value="Homodimeric domain of signal transducing histidine kinase"/>
    <property type="match status" value="1"/>
</dbReference>
<gene>
    <name evidence="18" type="ORF">U14_03717</name>
</gene>
<dbReference type="SMART" id="SM00388">
    <property type="entry name" value="HisKA"/>
    <property type="match status" value="1"/>
</dbReference>
<keyword evidence="14" id="KW-0175">Coiled coil</keyword>
<dbReference type="GO" id="GO:0005524">
    <property type="term" value="F:ATP binding"/>
    <property type="evidence" value="ECO:0007669"/>
    <property type="project" value="UniProtKB-KW"/>
</dbReference>
<evidence type="ECO:0000313" key="19">
    <source>
        <dbReference type="Proteomes" id="UP000030700"/>
    </source>
</evidence>
<dbReference type="GO" id="GO:0000156">
    <property type="term" value="F:phosphorelay response regulator activity"/>
    <property type="evidence" value="ECO:0007669"/>
    <property type="project" value="TreeGrafter"/>
</dbReference>
<dbReference type="STRING" id="1499966.U14_03717"/>
<feature type="transmembrane region" description="Helical" evidence="15">
    <location>
        <begin position="66"/>
        <end position="91"/>
    </location>
</feature>
<sequence length="583" mass="65541">MIFFELLHNITLLVTFNLIYLLIIRRWKPGSLLAQGLSGLLFGVVAVLGMMMPLKLMPGIIFDGRSIVISVAGLFGGPLTAGIAAFICGAYRLYLGGAGTWVGVSVIAEAAIVGSAYHYWSRRNPQALRPLWLFAFGVLVHVIMLALVIGLPGGLSRQVLSQIALPILLLYPPATMLICGLFLLQQTLQRDEDAMHRSEQQYREAEESLRQSEKRYRSLFNGMTEGFALHEIVCDAAGVPCDYCFLEINPAFERLTGLRRENVIGRLQTELLPNEDPKWVEMYGRVALTGEPCQFENYSPVLKRHFEVFAYCPAPRQFAVIFMDITNRKHAEHEIHRLNAELEQRVRDRTAQLEVANKELEAFSYSVSHDLRAPLRHVTGFVELLNKRAPAALDDKSKHYLQVISEAAQQMGQLIDDLLSFSRMGRVELSKTTVNMGQLVQEVLAMLQQDTQEREITWRVDLLPEVSGDPALLKIVLTNLMTNALKFTRNTPQAVIEIGHRADANETIFYVKDNGAGFDMKYVDKLFGLFQRLHRAEEFEGTGLGLANIRRIIHRHGGRVWAEGAVEQGATMYFALPKDTTTN</sequence>
<dbReference type="SMART" id="SM00387">
    <property type="entry name" value="HATPase_c"/>
    <property type="match status" value="1"/>
</dbReference>
<keyword evidence="13 15" id="KW-0472">Membrane</keyword>
<feature type="transmembrane region" description="Helical" evidence="15">
    <location>
        <begin position="36"/>
        <end position="54"/>
    </location>
</feature>
<dbReference type="PRINTS" id="PR00344">
    <property type="entry name" value="BCTRLSENSOR"/>
</dbReference>
<evidence type="ECO:0000256" key="3">
    <source>
        <dbReference type="ARBA" id="ARBA00012438"/>
    </source>
</evidence>
<evidence type="ECO:0000256" key="15">
    <source>
        <dbReference type="SAM" id="Phobius"/>
    </source>
</evidence>
<comment type="catalytic activity">
    <reaction evidence="1">
        <text>ATP + protein L-histidine = ADP + protein N-phospho-L-histidine.</text>
        <dbReference type="EC" id="2.7.13.3"/>
    </reaction>
</comment>
<feature type="domain" description="PAS" evidence="17">
    <location>
        <begin position="245"/>
        <end position="291"/>
    </location>
</feature>
<feature type="coiled-coil region" evidence="14">
    <location>
        <begin position="188"/>
        <end position="215"/>
    </location>
</feature>
<evidence type="ECO:0000256" key="11">
    <source>
        <dbReference type="ARBA" id="ARBA00022989"/>
    </source>
</evidence>
<dbReference type="GO" id="GO:0000155">
    <property type="term" value="F:phosphorelay sensor kinase activity"/>
    <property type="evidence" value="ECO:0007669"/>
    <property type="project" value="InterPro"/>
</dbReference>
<dbReference type="InterPro" id="IPR005467">
    <property type="entry name" value="His_kinase_dom"/>
</dbReference>
<dbReference type="InterPro" id="IPR036890">
    <property type="entry name" value="HATPase_C_sf"/>
</dbReference>
<dbReference type="SUPFAM" id="SSF55785">
    <property type="entry name" value="PYP-like sensor domain (PAS domain)"/>
    <property type="match status" value="1"/>
</dbReference>
<dbReference type="SUPFAM" id="SSF55874">
    <property type="entry name" value="ATPase domain of HSP90 chaperone/DNA topoisomerase II/histidine kinase"/>
    <property type="match status" value="1"/>
</dbReference>
<accession>A0A081BQ00</accession>
<dbReference type="InterPro" id="IPR036097">
    <property type="entry name" value="HisK_dim/P_sf"/>
</dbReference>
<keyword evidence="7 15" id="KW-0812">Transmembrane</keyword>
<evidence type="ECO:0000256" key="8">
    <source>
        <dbReference type="ARBA" id="ARBA00022741"/>
    </source>
</evidence>
<keyword evidence="6" id="KW-0808">Transferase</keyword>
<evidence type="ECO:0000256" key="5">
    <source>
        <dbReference type="ARBA" id="ARBA00022553"/>
    </source>
</evidence>
<dbReference type="InterPro" id="IPR035965">
    <property type="entry name" value="PAS-like_dom_sf"/>
</dbReference>
<evidence type="ECO:0000313" key="18">
    <source>
        <dbReference type="EMBL" id="GAK52466.1"/>
    </source>
</evidence>
<dbReference type="InterPro" id="IPR011620">
    <property type="entry name" value="Sig_transdc_His_kinase_LytS_TM"/>
</dbReference>
<dbReference type="AlphaFoldDB" id="A0A081BQ00"/>
<evidence type="ECO:0000256" key="7">
    <source>
        <dbReference type="ARBA" id="ARBA00022692"/>
    </source>
</evidence>
<dbReference type="GO" id="GO:0007234">
    <property type="term" value="P:osmosensory signaling via phosphorelay pathway"/>
    <property type="evidence" value="ECO:0007669"/>
    <property type="project" value="TreeGrafter"/>
</dbReference>
<keyword evidence="10" id="KW-0067">ATP-binding</keyword>
<name>A0A081BQ00_9BACT</name>
<dbReference type="InterPro" id="IPR050351">
    <property type="entry name" value="BphY/WalK/GraS-like"/>
</dbReference>
<dbReference type="GO" id="GO:0071555">
    <property type="term" value="P:cell wall organization"/>
    <property type="evidence" value="ECO:0007669"/>
    <property type="project" value="InterPro"/>
</dbReference>
<dbReference type="FunFam" id="1.10.287.130:FF:000070">
    <property type="entry name" value="Histidine kinase sensor protein"/>
    <property type="match status" value="1"/>
</dbReference>
<comment type="subcellular location">
    <subcellularLocation>
        <location evidence="2">Cell membrane</location>
        <topology evidence="2">Multi-pass membrane protein</topology>
    </subcellularLocation>
</comment>
<dbReference type="InterPro" id="IPR003594">
    <property type="entry name" value="HATPase_dom"/>
</dbReference>
<dbReference type="InterPro" id="IPR004358">
    <property type="entry name" value="Sig_transdc_His_kin-like_C"/>
</dbReference>
<dbReference type="Pfam" id="PF07694">
    <property type="entry name" value="5TM-5TMR_LYT"/>
    <property type="match status" value="1"/>
</dbReference>
<dbReference type="InterPro" id="IPR013767">
    <property type="entry name" value="PAS_fold"/>
</dbReference>
<dbReference type="PROSITE" id="PS50112">
    <property type="entry name" value="PAS"/>
    <property type="match status" value="1"/>
</dbReference>
<dbReference type="Gene3D" id="3.30.450.20">
    <property type="entry name" value="PAS domain"/>
    <property type="match status" value="1"/>
</dbReference>
<dbReference type="InterPro" id="IPR000014">
    <property type="entry name" value="PAS"/>
</dbReference>
<keyword evidence="5" id="KW-0597">Phosphoprotein</keyword>
<keyword evidence="19" id="KW-1185">Reference proteome</keyword>
<dbReference type="PANTHER" id="PTHR42878:SF15">
    <property type="entry name" value="BACTERIOPHYTOCHROME"/>
    <property type="match status" value="1"/>
</dbReference>
<dbReference type="Gene3D" id="1.10.287.130">
    <property type="match status" value="1"/>
</dbReference>
<evidence type="ECO:0000256" key="4">
    <source>
        <dbReference type="ARBA" id="ARBA00022475"/>
    </source>
</evidence>
<proteinExistence type="predicted"/>
<keyword evidence="9 18" id="KW-0418">Kinase</keyword>
<evidence type="ECO:0000259" key="17">
    <source>
        <dbReference type="PROSITE" id="PS50112"/>
    </source>
</evidence>
<reference evidence="18" key="1">
    <citation type="journal article" date="2015" name="PeerJ">
        <title>First genomic representation of candidate bacterial phylum KSB3 points to enhanced environmental sensing as a trigger of wastewater bulking.</title>
        <authorList>
            <person name="Sekiguchi Y."/>
            <person name="Ohashi A."/>
            <person name="Parks D.H."/>
            <person name="Yamauchi T."/>
            <person name="Tyson G.W."/>
            <person name="Hugenholtz P."/>
        </authorList>
    </citation>
    <scope>NUCLEOTIDE SEQUENCE [LARGE SCALE GENOMIC DNA]</scope>
</reference>
<keyword evidence="4" id="KW-1003">Cell membrane</keyword>
<evidence type="ECO:0000256" key="9">
    <source>
        <dbReference type="ARBA" id="ARBA00022777"/>
    </source>
</evidence>
<evidence type="ECO:0000259" key="16">
    <source>
        <dbReference type="PROSITE" id="PS50109"/>
    </source>
</evidence>
<feature type="transmembrane region" description="Helical" evidence="15">
    <location>
        <begin position="163"/>
        <end position="184"/>
    </location>
</feature>
<dbReference type="Pfam" id="PF00512">
    <property type="entry name" value="HisKA"/>
    <property type="match status" value="1"/>
</dbReference>
<dbReference type="NCBIfam" id="TIGR00229">
    <property type="entry name" value="sensory_box"/>
    <property type="match status" value="1"/>
</dbReference>
<organism evidence="18">
    <name type="scientific">Candidatus Moduliflexus flocculans</name>
    <dbReference type="NCBI Taxonomy" id="1499966"/>
    <lineage>
        <taxon>Bacteria</taxon>
        <taxon>Candidatus Moduliflexota</taxon>
        <taxon>Candidatus Moduliflexia</taxon>
        <taxon>Candidatus Moduliflexales</taxon>
        <taxon>Candidatus Moduliflexaceae</taxon>
    </lineage>
</organism>